<protein>
    <submittedName>
        <fullName evidence="2">T9SS type A sorting domain-containing protein</fullName>
    </submittedName>
</protein>
<sequence length="1512" mass="151171">MSFSPQGGTSNANNGKAIVLNVSTVGYADPTLTYAAQRTSTGFTTHTVEYSTDGTNYTNIASLSIPGSFGLQTVSFAAIAAADDNPNFKVRITLSGSTAATSNNRIDNLKLSGTDAAAPIFPTGYPTTASTTASGFTALTKLNEAGKTYFVVVANNATAPTVAEVKAGQSNGGGTPLASATITTAADVEGSSAVTGLAAGTNYDVYFVAEDNVAPTPNTQTVATKVDVTTLAGGDVIPPSFATGSPSISGTTVSGFTLSSTIDEVGRTYYVVLLSGAAAPTAAQVKAGQDASGTTVTIRGSFANPSSNTAATASITGLAGSTAYTVYVVAEDATPNLQANPVALNVTTLTPPPAITGLNPTIGPVGTSVTISGTNLNTITSVTFGGVAATNVSATATAVTATVAAGTPVGAAAVVLSDGTTTYAAGTFTVTAAPGVATTAASAITTTSATSGGTITGNNATITGRGVVYGTAAAPRIGGSGVGQVTATGTTGTFTSSLPGLTPGTIYFVAAYVISEFGTTYGPDQTFTTSTPPSGFFEDFETATPIKTSYASGPVTTANGVWTFDQAAVGNLANDKKNGTKAARLRGGSIYMTFNKANGAGIVTINAASYGSDATSSYAIDVSDDDGATFTAYNGATTPVNGTLSATAFTVNVAGNIRLRVRHVGGTIGNDPRLNIDDISITDFGGSGTAITAPTFTGTSFCSTSASTVAVEFTPSGTFAATNDFTVQLSNAAGSFASPVVVGTVADNAANGTAVTASITIPAGTVSGTGYKLRIVANDPTTIGTASAAFTLVNAPTVAVAPATTQNLITNTNGAPLTATETPAAITRQWYYSAVSNGSTTAIAGATGTSYTPNFPTAGSYYVTVVSTFAACGSVTSNEVLVTVTAPVATLTATPNALTLDATIGQSTVRNYQLEGSNLAANASVNVSSNNASVTFSIDGGSSYVATATLTASATGSVNQTVRVRFTAPATAGTTNATISNTSGALSAPVAVTGNATEPPVGTPFTPGNLALVRVGDGSAALTSAAAPVFIDEYTPSGTLVRSIALPTSAVGSNFALTANGSSSTNGTVTLSPNRQYISLAGFNAAPGTTSVATATGVERVVGLVDFNGVVNTSTLINDGYLGGDIRSAVTTDGSGFWTAGNGSGSAANIASGGSRYVALGSTGTSTQLSGTPANTRQAAIYFDQLYMTSASGSNIGVNTVGTGVPTTGSQASTLMAGLTATDAYGFVFFDLTDAVAGPDVVYVADGGSGIRKYSLVGSTWVQNGATISGGTGLRGLAASRVANGIRLFAANASNLYTVLDNVAYNVAPATTTLTSLATAPTNQAFRGIAFAPSSPVVLPVSLASFTAERQSASVAIRWTTALEQNSAHFEVQRSVNGKDFSKVVVVAAQGQSTRLQHYTATDLQPARQLAYYRLQQVDTDGKAAYSPVVAVQAASEVQLFPNPVQDVLTVQLPQTEVGETLVQVTDLAGRVLFTSKLNAANQVDMRVLAPGTYLVYIGEGTARITRKVVKH</sequence>
<name>A0ABS8ARY3_9BACT</name>
<evidence type="ECO:0000313" key="2">
    <source>
        <dbReference type="EMBL" id="MCB2408983.1"/>
    </source>
</evidence>
<accession>A0ABS8ARY3</accession>
<reference evidence="2" key="1">
    <citation type="submission" date="2021-10" db="EMBL/GenBank/DDBJ databases">
        <authorList>
            <person name="Dean J.D."/>
            <person name="Kim M.K."/>
            <person name="Newey C.N."/>
            <person name="Stoker T.S."/>
            <person name="Thompson D.W."/>
            <person name="Grose J.H."/>
        </authorList>
    </citation>
    <scope>NUCLEOTIDE SEQUENCE</scope>
    <source>
        <strain evidence="2">BT178</strain>
    </source>
</reference>
<dbReference type="InterPro" id="IPR013783">
    <property type="entry name" value="Ig-like_fold"/>
</dbReference>
<evidence type="ECO:0000313" key="3">
    <source>
        <dbReference type="Proteomes" id="UP001165296"/>
    </source>
</evidence>
<dbReference type="Gene3D" id="2.60.40.2700">
    <property type="match status" value="1"/>
</dbReference>
<proteinExistence type="predicted"/>
<organism evidence="2 3">
    <name type="scientific">Hymenobacter lucidus</name>
    <dbReference type="NCBI Taxonomy" id="2880930"/>
    <lineage>
        <taxon>Bacteria</taxon>
        <taxon>Pseudomonadati</taxon>
        <taxon>Bacteroidota</taxon>
        <taxon>Cytophagia</taxon>
        <taxon>Cytophagales</taxon>
        <taxon>Hymenobacteraceae</taxon>
        <taxon>Hymenobacter</taxon>
    </lineage>
</organism>
<comment type="caution">
    <text evidence="2">The sequence shown here is derived from an EMBL/GenBank/DDBJ whole genome shotgun (WGS) entry which is preliminary data.</text>
</comment>
<dbReference type="RefSeq" id="WP_226176471.1">
    <property type="nucleotide sequence ID" value="NZ_JAJADR010000003.1"/>
</dbReference>
<dbReference type="InterPro" id="IPR026444">
    <property type="entry name" value="Secre_tail"/>
</dbReference>
<dbReference type="SUPFAM" id="SSF81296">
    <property type="entry name" value="E set domains"/>
    <property type="match status" value="1"/>
</dbReference>
<dbReference type="EMBL" id="JAJADR010000003">
    <property type="protein sequence ID" value="MCB2408983.1"/>
    <property type="molecule type" value="Genomic_DNA"/>
</dbReference>
<feature type="domain" description="Secretion system C-terminal sorting" evidence="1">
    <location>
        <begin position="1440"/>
        <end position="1510"/>
    </location>
</feature>
<evidence type="ECO:0000259" key="1">
    <source>
        <dbReference type="Pfam" id="PF18962"/>
    </source>
</evidence>
<dbReference type="InterPro" id="IPR014756">
    <property type="entry name" value="Ig_E-set"/>
</dbReference>
<dbReference type="Proteomes" id="UP001165296">
    <property type="component" value="Unassembled WGS sequence"/>
</dbReference>
<dbReference type="Pfam" id="PF18962">
    <property type="entry name" value="Por_Secre_tail"/>
    <property type="match status" value="1"/>
</dbReference>
<dbReference type="Gene3D" id="2.60.40.10">
    <property type="entry name" value="Immunoglobulins"/>
    <property type="match status" value="2"/>
</dbReference>
<keyword evidence="3" id="KW-1185">Reference proteome</keyword>
<dbReference type="NCBIfam" id="TIGR04183">
    <property type="entry name" value="Por_Secre_tail"/>
    <property type="match status" value="1"/>
</dbReference>
<gene>
    <name evidence="2" type="ORF">LGH74_13420</name>
</gene>